<dbReference type="Gene3D" id="3.40.50.1820">
    <property type="entry name" value="alpha/beta hydrolase"/>
    <property type="match status" value="1"/>
</dbReference>
<comment type="caution">
    <text evidence="2">The sequence shown here is derived from an EMBL/GenBank/DDBJ whole genome shotgun (WGS) entry which is preliminary data.</text>
</comment>
<keyword evidence="2" id="KW-0378">Hydrolase</keyword>
<gene>
    <name evidence="2" type="ORF">HRG_09327</name>
</gene>
<evidence type="ECO:0000313" key="2">
    <source>
        <dbReference type="EMBL" id="KAH0959545.1"/>
    </source>
</evidence>
<organism evidence="2 3">
    <name type="scientific">Hirsutella rhossiliensis</name>
    <dbReference type="NCBI Taxonomy" id="111463"/>
    <lineage>
        <taxon>Eukaryota</taxon>
        <taxon>Fungi</taxon>
        <taxon>Dikarya</taxon>
        <taxon>Ascomycota</taxon>
        <taxon>Pezizomycotina</taxon>
        <taxon>Sordariomycetes</taxon>
        <taxon>Hypocreomycetidae</taxon>
        <taxon>Hypocreales</taxon>
        <taxon>Ophiocordycipitaceae</taxon>
        <taxon>Hirsutella</taxon>
    </lineage>
</organism>
<keyword evidence="2" id="KW-0645">Protease</keyword>
<dbReference type="SUPFAM" id="SSF53474">
    <property type="entry name" value="alpha/beta-Hydrolases"/>
    <property type="match status" value="1"/>
</dbReference>
<proteinExistence type="predicted"/>
<dbReference type="RefSeq" id="XP_044717058.1">
    <property type="nucleotide sequence ID" value="XM_044867798.1"/>
</dbReference>
<keyword evidence="3" id="KW-1185">Reference proteome</keyword>
<dbReference type="OrthoDB" id="190201at2759"/>
<dbReference type="Proteomes" id="UP000824596">
    <property type="component" value="Unassembled WGS sequence"/>
</dbReference>
<dbReference type="Pfam" id="PF12697">
    <property type="entry name" value="Abhydrolase_6"/>
    <property type="match status" value="1"/>
</dbReference>
<dbReference type="AlphaFoldDB" id="A0A9P8MQQ2"/>
<evidence type="ECO:0000313" key="3">
    <source>
        <dbReference type="Proteomes" id="UP000824596"/>
    </source>
</evidence>
<accession>A0A9P8MQQ2</accession>
<dbReference type="EMBL" id="JAIZPD010000012">
    <property type="protein sequence ID" value="KAH0959545.1"/>
    <property type="molecule type" value="Genomic_DNA"/>
</dbReference>
<dbReference type="GO" id="GO:0004177">
    <property type="term" value="F:aminopeptidase activity"/>
    <property type="evidence" value="ECO:0007669"/>
    <property type="project" value="UniProtKB-KW"/>
</dbReference>
<sequence length="374" mass="40621">MLILLALAWAVAAKNCKNITVPISISSRNSVINLNIPKTEIEVTNMLLEFSKRNTNYSQSIITGHTSITKDYKLATTYCEPENGPGHTLQVLTHGLGFDRSYWDFSYNNYNYSYVNQAIRQGYSTLSWDRLGVGQSSHGDPLSEIQIALETAALKALTERVKDGKLGDVKTKFSKMVHIGHSYGSAITFSLSSMYPNITDGIVLTGFSQNPSFVANIALGGNFAPVKENPVLANKYPEGYLAPKSSIDVHIIFFAPGDFDPKVLDIVASAGQPVTPGEILTFSTIGSESQFGGPVLIITGEKDIPFCGGDCFNAMSVNGSAPDLLEMSRPNFEKASVFQTKVVPGAGHGLNQQYSSGFTYKVILDFLSQTCKMH</sequence>
<feature type="domain" description="AB hydrolase-1" evidence="1">
    <location>
        <begin position="91"/>
        <end position="352"/>
    </location>
</feature>
<dbReference type="GeneID" id="68358456"/>
<dbReference type="PANTHER" id="PTHR42886:SF87">
    <property type="entry name" value="AB HYDROLASE-1 DOMAIN-CONTAINING PROTEIN"/>
    <property type="match status" value="1"/>
</dbReference>
<dbReference type="InterPro" id="IPR029058">
    <property type="entry name" value="AB_hydrolase_fold"/>
</dbReference>
<dbReference type="InterPro" id="IPR000073">
    <property type="entry name" value="AB_hydrolase_1"/>
</dbReference>
<protein>
    <submittedName>
        <fullName evidence="2">Serine aminopeptidase, s33 domain-containing protein</fullName>
    </submittedName>
</protein>
<name>A0A9P8MQQ2_9HYPO</name>
<keyword evidence="2" id="KW-0031">Aminopeptidase</keyword>
<reference evidence="2" key="1">
    <citation type="submission" date="2021-09" db="EMBL/GenBank/DDBJ databases">
        <title>A high-quality genome of the endoparasitic fungus Hirsutella rhossiliensis with a comparison of Hirsutella genomes reveals transposable elements contributing to genome size variation.</title>
        <authorList>
            <person name="Lin R."/>
            <person name="Jiao Y."/>
            <person name="Sun X."/>
            <person name="Ling J."/>
            <person name="Xie B."/>
            <person name="Cheng X."/>
        </authorList>
    </citation>
    <scope>NUCLEOTIDE SEQUENCE</scope>
    <source>
        <strain evidence="2">HR02</strain>
    </source>
</reference>
<dbReference type="PANTHER" id="PTHR42886">
    <property type="entry name" value="RE40534P-RELATED"/>
    <property type="match status" value="1"/>
</dbReference>
<evidence type="ECO:0000259" key="1">
    <source>
        <dbReference type="Pfam" id="PF12697"/>
    </source>
</evidence>